<keyword evidence="2" id="KW-0231">Viral genome packaging</keyword>
<accession>A0A379LIH7</accession>
<gene>
    <name evidence="3" type="ORF">NCTC10526_00726</name>
</gene>
<dbReference type="PANTHER" id="PTHR41328">
    <property type="entry name" value="TERMINASE SMALL SUBUNIT-RELATED"/>
    <property type="match status" value="1"/>
</dbReference>
<evidence type="ECO:0000256" key="1">
    <source>
        <dbReference type="ARBA" id="ARBA00022612"/>
    </source>
</evidence>
<dbReference type="Gene3D" id="1.10.10.1400">
    <property type="entry name" value="Terminase, small subunit, N-terminal DNA-binding domain, HTH motif"/>
    <property type="match status" value="1"/>
</dbReference>
<sequence length="130" mass="14204">MSNSKKLTDKQARFVEEYLIDTNATQAAIRAGYSAKTAKPKGNELKKHPAIAAAIEAGLASLSERCQVTQDDVIRGLLTEAEWMGEGSSHSARVQAWSQLGKHLGMFKDKVEHTGKDGEDLSLNIKVSYE</sequence>
<evidence type="ECO:0000256" key="2">
    <source>
        <dbReference type="ARBA" id="ARBA00023219"/>
    </source>
</evidence>
<dbReference type="EMBL" id="UGVC01000001">
    <property type="protein sequence ID" value="SUD90400.1"/>
    <property type="molecule type" value="Genomic_DNA"/>
</dbReference>
<proteinExistence type="predicted"/>
<evidence type="ECO:0000313" key="4">
    <source>
        <dbReference type="Proteomes" id="UP000254123"/>
    </source>
</evidence>
<protein>
    <submittedName>
        <fullName evidence="3">Terminase small subunit</fullName>
    </submittedName>
</protein>
<dbReference type="Proteomes" id="UP000254123">
    <property type="component" value="Unassembled WGS sequence"/>
</dbReference>
<evidence type="ECO:0000313" key="3">
    <source>
        <dbReference type="EMBL" id="SUD90400.1"/>
    </source>
</evidence>
<dbReference type="Pfam" id="PF03592">
    <property type="entry name" value="Terminase_2"/>
    <property type="match status" value="1"/>
</dbReference>
<reference evidence="3 4" key="1">
    <citation type="submission" date="2018-06" db="EMBL/GenBank/DDBJ databases">
        <authorList>
            <consortium name="Pathogen Informatics"/>
            <person name="Doyle S."/>
        </authorList>
    </citation>
    <scope>NUCLEOTIDE SEQUENCE [LARGE SCALE GENOMIC DNA]</scope>
    <source>
        <strain evidence="3 4">NCTC10526</strain>
    </source>
</reference>
<keyword evidence="4" id="KW-1185">Reference proteome</keyword>
<dbReference type="InterPro" id="IPR038713">
    <property type="entry name" value="Terminase_Gp1_N_sf"/>
</dbReference>
<dbReference type="AlphaFoldDB" id="A0A379LIH7"/>
<dbReference type="GO" id="GO:0051276">
    <property type="term" value="P:chromosome organization"/>
    <property type="evidence" value="ECO:0007669"/>
    <property type="project" value="InterPro"/>
</dbReference>
<name>A0A379LIH7_9GAMM</name>
<organism evidence="3 4">
    <name type="scientific">Psychrobacter phenylpyruvicus</name>
    <dbReference type="NCBI Taxonomy" id="29432"/>
    <lineage>
        <taxon>Bacteria</taxon>
        <taxon>Pseudomonadati</taxon>
        <taxon>Pseudomonadota</taxon>
        <taxon>Gammaproteobacteria</taxon>
        <taxon>Moraxellales</taxon>
        <taxon>Moraxellaceae</taxon>
        <taxon>Psychrobacter</taxon>
    </lineage>
</organism>
<dbReference type="InterPro" id="IPR005335">
    <property type="entry name" value="Terminase_ssu"/>
</dbReference>
<dbReference type="STRING" id="1123034.GCA_000685805_00532"/>
<dbReference type="InterPro" id="IPR052404">
    <property type="entry name" value="SPP1-like_terminase"/>
</dbReference>
<dbReference type="PANTHER" id="PTHR41328:SF2">
    <property type="entry name" value="TERMINASE SMALL SUBUNIT"/>
    <property type="match status" value="1"/>
</dbReference>
<dbReference type="RefSeq" id="WP_051584331.1">
    <property type="nucleotide sequence ID" value="NZ_CAJHAQ010000001.1"/>
</dbReference>
<keyword evidence="1" id="KW-1188">Viral release from host cell</keyword>